<gene>
    <name evidence="1" type="ORF">MAR_027941</name>
</gene>
<keyword evidence="2" id="KW-1185">Reference proteome</keyword>
<dbReference type="Proteomes" id="UP001164746">
    <property type="component" value="Chromosome 2"/>
</dbReference>
<name>A0ABY7DC53_MYAAR</name>
<proteinExistence type="predicted"/>
<reference evidence="1" key="1">
    <citation type="submission" date="2022-11" db="EMBL/GenBank/DDBJ databases">
        <title>Centuries of genome instability and evolution in soft-shell clam transmissible cancer (bioRxiv).</title>
        <authorList>
            <person name="Hart S.F.M."/>
            <person name="Yonemitsu M.A."/>
            <person name="Giersch R.M."/>
            <person name="Beal B.F."/>
            <person name="Arriagada G."/>
            <person name="Davis B.W."/>
            <person name="Ostrander E.A."/>
            <person name="Goff S.P."/>
            <person name="Metzger M.J."/>
        </authorList>
    </citation>
    <scope>NUCLEOTIDE SEQUENCE</scope>
    <source>
        <strain evidence="1">MELC-2E11</strain>
        <tissue evidence="1">Siphon/mantle</tissue>
    </source>
</reference>
<evidence type="ECO:0000313" key="2">
    <source>
        <dbReference type="Proteomes" id="UP001164746"/>
    </source>
</evidence>
<accession>A0ABY7DC53</accession>
<sequence>MPYLSRRDSTRVVAETWIFPRDILSGTAYGHDRNDDALTESAHVPSPAVADLNCFFIKKILFNT</sequence>
<organism evidence="1 2">
    <name type="scientific">Mya arenaria</name>
    <name type="common">Soft-shell clam</name>
    <dbReference type="NCBI Taxonomy" id="6604"/>
    <lineage>
        <taxon>Eukaryota</taxon>
        <taxon>Metazoa</taxon>
        <taxon>Spiralia</taxon>
        <taxon>Lophotrochozoa</taxon>
        <taxon>Mollusca</taxon>
        <taxon>Bivalvia</taxon>
        <taxon>Autobranchia</taxon>
        <taxon>Heteroconchia</taxon>
        <taxon>Euheterodonta</taxon>
        <taxon>Imparidentia</taxon>
        <taxon>Neoheterodontei</taxon>
        <taxon>Myida</taxon>
        <taxon>Myoidea</taxon>
        <taxon>Myidae</taxon>
        <taxon>Mya</taxon>
    </lineage>
</organism>
<evidence type="ECO:0000313" key="1">
    <source>
        <dbReference type="EMBL" id="WAQ95251.1"/>
    </source>
</evidence>
<dbReference type="EMBL" id="CP111013">
    <property type="protein sequence ID" value="WAQ95251.1"/>
    <property type="molecule type" value="Genomic_DNA"/>
</dbReference>
<protein>
    <submittedName>
        <fullName evidence="1">Uncharacterized protein</fullName>
    </submittedName>
</protein>